<evidence type="ECO:0000256" key="1">
    <source>
        <dbReference type="ARBA" id="ARBA00007159"/>
    </source>
</evidence>
<keyword evidence="4" id="KW-1185">Reference proteome</keyword>
<dbReference type="PROSITE" id="PS50211">
    <property type="entry name" value="DENN"/>
    <property type="match status" value="1"/>
</dbReference>
<feature type="domain" description="UDENN" evidence="2">
    <location>
        <begin position="27"/>
        <end position="480"/>
    </location>
</feature>
<organism evidence="3 4">
    <name type="scientific">Cloeon dipterum</name>
    <dbReference type="NCBI Taxonomy" id="197152"/>
    <lineage>
        <taxon>Eukaryota</taxon>
        <taxon>Metazoa</taxon>
        <taxon>Ecdysozoa</taxon>
        <taxon>Arthropoda</taxon>
        <taxon>Hexapoda</taxon>
        <taxon>Insecta</taxon>
        <taxon>Pterygota</taxon>
        <taxon>Palaeoptera</taxon>
        <taxon>Ephemeroptera</taxon>
        <taxon>Pisciforma</taxon>
        <taxon>Baetidae</taxon>
        <taxon>Cloeon</taxon>
    </lineage>
</organism>
<protein>
    <recommendedName>
        <fullName evidence="2">UDENN domain-containing protein</fullName>
    </recommendedName>
</protein>
<dbReference type="PANTHER" id="PTHR13677">
    <property type="entry name" value="LD41638P"/>
    <property type="match status" value="1"/>
</dbReference>
<comment type="caution">
    <text evidence="3">The sequence shown here is derived from an EMBL/GenBank/DDBJ whole genome shotgun (WGS) entry which is preliminary data.</text>
</comment>
<sequence length="566" mass="64139">MAEGAKEEEAQGLYAVLPWDKFSNWLHCVCVVTFDLEIGQTLELVYPTHIRLSEQEKTNICYLAFPDSNSGCMGDTQFHVRIRQSPGRQGLAPDLGVYNSKCPVHLKADPGYFHGYVYFRQIKDKTIPRGYFQKSVVLLSRLPFISLFHKVAHRMANEFFERGETSIEAACHDVDQWAPPLPGEQVSLPLLGEILQTQIPCKSSSLTSPGSPSKCVVQAPSPTVLPSVHDVNLYKSFCPVLSHVHLLWELVLTAEPIIVMAPSPTVCSEMVYSLVTMIVPLLYCADYRPFFTIHDSEFKEYTANAHAPPSVILGVTNPFFAKTLQNWPHIIRLGETQSLATPQKHKLKKASNLKMLDSKPGVYTYYKSFLQKDKNIIKKLIKGTQMKRPCEVQNALLRRHLLELTQSFMIPLERYMASLMPLQKNISPYKAAPIPKPFNPDDFIATLETSGPQLTSGIKGDWVGLYRKFFRSCNFSAWYNARYHEVSLKLQTLQLQALSDADLKVWVQGKKEVEVVDMVLQIKHKIEQSQSEELPLSGVTKEQLQKRLDDIIFTLPEDLRAVLKNC</sequence>
<comment type="similarity">
    <text evidence="1">Belongs to the DENND6 family.</text>
</comment>
<reference evidence="3 4" key="1">
    <citation type="submission" date="2020-04" db="EMBL/GenBank/DDBJ databases">
        <authorList>
            <person name="Alioto T."/>
            <person name="Alioto T."/>
            <person name="Gomez Garrido J."/>
        </authorList>
    </citation>
    <scope>NUCLEOTIDE SEQUENCE [LARGE SCALE GENOMIC DNA]</scope>
</reference>
<dbReference type="Pfam" id="PF02141">
    <property type="entry name" value="DENN"/>
    <property type="match status" value="1"/>
</dbReference>
<dbReference type="InterPro" id="IPR001194">
    <property type="entry name" value="cDENN_dom"/>
</dbReference>
<dbReference type="AlphaFoldDB" id="A0A8S1CFQ6"/>
<evidence type="ECO:0000259" key="2">
    <source>
        <dbReference type="PROSITE" id="PS50211"/>
    </source>
</evidence>
<dbReference type="InterPro" id="IPR024224">
    <property type="entry name" value="DENND6"/>
</dbReference>
<dbReference type="EMBL" id="CADEPI010000043">
    <property type="protein sequence ID" value="CAB3369135.1"/>
    <property type="molecule type" value="Genomic_DNA"/>
</dbReference>
<name>A0A8S1CFQ6_9INSE</name>
<gene>
    <name evidence="3" type="ORF">CLODIP_2_CD07291</name>
</gene>
<dbReference type="Proteomes" id="UP000494165">
    <property type="component" value="Unassembled WGS sequence"/>
</dbReference>
<dbReference type="GO" id="GO:0055037">
    <property type="term" value="C:recycling endosome"/>
    <property type="evidence" value="ECO:0007669"/>
    <property type="project" value="TreeGrafter"/>
</dbReference>
<evidence type="ECO:0000313" key="4">
    <source>
        <dbReference type="Proteomes" id="UP000494165"/>
    </source>
</evidence>
<dbReference type="PANTHER" id="PTHR13677:SF0">
    <property type="entry name" value="LD41638P"/>
    <property type="match status" value="1"/>
</dbReference>
<dbReference type="InterPro" id="IPR037516">
    <property type="entry name" value="Tripartite_DENN"/>
</dbReference>
<evidence type="ECO:0000313" key="3">
    <source>
        <dbReference type="EMBL" id="CAB3369135.1"/>
    </source>
</evidence>
<dbReference type="OrthoDB" id="10265409at2759"/>
<proteinExistence type="inferred from homology"/>
<accession>A0A8S1CFQ6</accession>
<dbReference type="GO" id="GO:0005085">
    <property type="term" value="F:guanyl-nucleotide exchange factor activity"/>
    <property type="evidence" value="ECO:0007669"/>
    <property type="project" value="InterPro"/>
</dbReference>